<evidence type="ECO:0000256" key="1">
    <source>
        <dbReference type="SAM" id="SignalP"/>
    </source>
</evidence>
<feature type="signal peptide" evidence="1">
    <location>
        <begin position="1"/>
        <end position="22"/>
    </location>
</feature>
<dbReference type="Pfam" id="PF11412">
    <property type="entry name" value="DsbD_N"/>
    <property type="match status" value="1"/>
</dbReference>
<organism evidence="3 4">
    <name type="scientific">Phreatobacter oligotrophus</name>
    <dbReference type="NCBI Taxonomy" id="1122261"/>
    <lineage>
        <taxon>Bacteria</taxon>
        <taxon>Pseudomonadati</taxon>
        <taxon>Pseudomonadota</taxon>
        <taxon>Alphaproteobacteria</taxon>
        <taxon>Hyphomicrobiales</taxon>
        <taxon>Phreatobacteraceae</taxon>
        <taxon>Phreatobacter</taxon>
    </lineage>
</organism>
<protein>
    <submittedName>
        <fullName evidence="3">DsbC/DsbD-like thiol-disulfide interchange protein</fullName>
    </submittedName>
</protein>
<keyword evidence="4" id="KW-1185">Reference proteome</keyword>
<dbReference type="AlphaFoldDB" id="A0A2T4Z1J3"/>
<comment type="caution">
    <text evidence="3">The sequence shown here is derived from an EMBL/GenBank/DDBJ whole genome shotgun (WGS) entry which is preliminary data.</text>
</comment>
<evidence type="ECO:0000259" key="2">
    <source>
        <dbReference type="Pfam" id="PF11412"/>
    </source>
</evidence>
<dbReference type="EMBL" id="PZZL01000006">
    <property type="protein sequence ID" value="PTM53572.1"/>
    <property type="molecule type" value="Genomic_DNA"/>
</dbReference>
<evidence type="ECO:0000313" key="3">
    <source>
        <dbReference type="EMBL" id="PTM53572.1"/>
    </source>
</evidence>
<dbReference type="Proteomes" id="UP000241808">
    <property type="component" value="Unassembled WGS sequence"/>
</dbReference>
<accession>A0A2T4Z1J3</accession>
<gene>
    <name evidence="3" type="ORF">C8P69_106226</name>
</gene>
<reference evidence="3 4" key="1">
    <citation type="submission" date="2018-04" db="EMBL/GenBank/DDBJ databases">
        <title>Genomic Encyclopedia of Archaeal and Bacterial Type Strains, Phase II (KMG-II): from individual species to whole genera.</title>
        <authorList>
            <person name="Goeker M."/>
        </authorList>
    </citation>
    <scope>NUCLEOTIDE SEQUENCE [LARGE SCALE GENOMIC DNA]</scope>
    <source>
        <strain evidence="3 4">DSM 25521</strain>
    </source>
</reference>
<name>A0A2T4Z1J3_9HYPH</name>
<proteinExistence type="predicted"/>
<sequence>MFDRRALLSFLALAGTGAPVLAAPAMSAWSRDTKSAVRLLDGGMEGGLHLAGVEITLDPGTKTYWRTPGDSGVPPAFDWSKSTNVADVAVSWPAPLRFPDGNGFSIGYKTGVVFPLLVRPKVAGQPVRLGLHLDYAVCDQICIPAKADALLGLSRSPSDPAAAAAIARYRASVPQAAVPGLSLAIEAVDRSGQWPVVTLKAEVEASAPADLFAEGPDIHWTLPLPEPQDTAGTVRRFKLTLDGAPRGTDPLGQALTFTLVSGHRALEAKLTPR</sequence>
<feature type="chain" id="PRO_5015641541" evidence="1">
    <location>
        <begin position="23"/>
        <end position="273"/>
    </location>
</feature>
<evidence type="ECO:0000313" key="4">
    <source>
        <dbReference type="Proteomes" id="UP000241808"/>
    </source>
</evidence>
<dbReference type="RefSeq" id="WP_170118264.1">
    <property type="nucleotide sequence ID" value="NZ_PZZL01000006.1"/>
</dbReference>
<keyword evidence="1" id="KW-0732">Signal</keyword>
<feature type="domain" description="Thiol:disulfide interchange protein DsbD N-terminal" evidence="2">
    <location>
        <begin position="49"/>
        <end position="148"/>
    </location>
</feature>
<dbReference type="InterPro" id="IPR028250">
    <property type="entry name" value="DsbDN"/>
</dbReference>